<dbReference type="Gene3D" id="2.40.30.170">
    <property type="match status" value="1"/>
</dbReference>
<dbReference type="Pfam" id="PF25881">
    <property type="entry name" value="HH_YBHG"/>
    <property type="match status" value="1"/>
</dbReference>
<dbReference type="InterPro" id="IPR050465">
    <property type="entry name" value="UPF0194_transport"/>
</dbReference>
<organism evidence="10 11">
    <name type="scientific">Acidaminococcus fermentans</name>
    <dbReference type="NCBI Taxonomy" id="905"/>
    <lineage>
        <taxon>Bacteria</taxon>
        <taxon>Bacillati</taxon>
        <taxon>Bacillota</taxon>
        <taxon>Negativicutes</taxon>
        <taxon>Acidaminococcales</taxon>
        <taxon>Acidaminococcaceae</taxon>
        <taxon>Acidaminococcus</taxon>
    </lineage>
</organism>
<dbReference type="Pfam" id="PF25954">
    <property type="entry name" value="Beta-barrel_RND_2"/>
    <property type="match status" value="1"/>
</dbReference>
<dbReference type="EMBL" id="FNOP01000023">
    <property type="protein sequence ID" value="SDX33167.1"/>
    <property type="molecule type" value="Genomic_DNA"/>
</dbReference>
<proteinExistence type="inferred from homology"/>
<gene>
    <name evidence="10" type="ORF">SAMN05216495_1235</name>
</gene>
<dbReference type="PANTHER" id="PTHR32347:SF29">
    <property type="entry name" value="UPF0194 MEMBRANE PROTEIN YBHG"/>
    <property type="match status" value="1"/>
</dbReference>
<evidence type="ECO:0000259" key="8">
    <source>
        <dbReference type="Pfam" id="PF25881"/>
    </source>
</evidence>
<evidence type="ECO:0000313" key="11">
    <source>
        <dbReference type="Proteomes" id="UP000182379"/>
    </source>
</evidence>
<keyword evidence="4" id="KW-0574">Periplasm</keyword>
<feature type="domain" description="CusB-like beta-barrel" evidence="9">
    <location>
        <begin position="256"/>
        <end position="342"/>
    </location>
</feature>
<dbReference type="PANTHER" id="PTHR32347">
    <property type="entry name" value="EFFLUX SYSTEM COMPONENT YKNX-RELATED"/>
    <property type="match status" value="1"/>
</dbReference>
<feature type="compositionally biased region" description="Basic and acidic residues" evidence="7">
    <location>
        <begin position="158"/>
        <end position="169"/>
    </location>
</feature>
<dbReference type="Gene3D" id="2.40.50.100">
    <property type="match status" value="1"/>
</dbReference>
<keyword evidence="5 6" id="KW-0175">Coiled coil</keyword>
<evidence type="ECO:0000256" key="4">
    <source>
        <dbReference type="ARBA" id="ARBA00022764"/>
    </source>
</evidence>
<feature type="domain" description="YbhG-like alpha-helical hairpin" evidence="8">
    <location>
        <begin position="86"/>
        <end position="207"/>
    </location>
</feature>
<comment type="caution">
    <text evidence="10">The sequence shown here is derived from an EMBL/GenBank/DDBJ whole genome shotgun (WGS) entry which is preliminary data.</text>
</comment>
<evidence type="ECO:0000256" key="3">
    <source>
        <dbReference type="ARBA" id="ARBA00022729"/>
    </source>
</evidence>
<feature type="coiled-coil region" evidence="6">
    <location>
        <begin position="118"/>
        <end position="148"/>
    </location>
</feature>
<dbReference type="RefSeq" id="WP_074708375.1">
    <property type="nucleotide sequence ID" value="NZ_CBCSNF010000002.1"/>
</dbReference>
<feature type="region of interest" description="Disordered" evidence="7">
    <location>
        <begin position="149"/>
        <end position="194"/>
    </location>
</feature>
<name>A0A1H3AU34_ACIFE</name>
<evidence type="ECO:0000313" key="10">
    <source>
        <dbReference type="EMBL" id="SDX33167.1"/>
    </source>
</evidence>
<evidence type="ECO:0000256" key="6">
    <source>
        <dbReference type="SAM" id="Coils"/>
    </source>
</evidence>
<sequence length="346" mass="38181">MMAFWNTLLQDKKKLAAAVAVVVLACGLGGYGYQQYQAKKAARQLTLYGNVDVREVAVAFRESDRIAEELVEEGDKVKKGQVLARLDTEELKIKKSKLQAQIAAQQSVVDKLHNGTRAEDLEAARAKADEAAAQADQARQDLARVENAFASSQGKSVSKQDRDAARTRVDVTAAQAEAARQEYEKAQAGPRNEDVAGGEAQLKALQEDAKHIDYLLSQAELKAPADGVIRSRLLEVGDMASPQKPVFKLSLNDKKWVRVYVSEKDLGRIYEGMKARVYTDSHPKNPIEGQIGYISSTAEFTPKTVQTTELRTSLLYEVRVYVTDPDNVLRMGMPATVKIDTEQSHD</sequence>
<evidence type="ECO:0000256" key="1">
    <source>
        <dbReference type="ARBA" id="ARBA00004418"/>
    </source>
</evidence>
<comment type="similarity">
    <text evidence="2">Belongs to the UPF0194 family.</text>
</comment>
<dbReference type="Proteomes" id="UP000182379">
    <property type="component" value="Unassembled WGS sequence"/>
</dbReference>
<dbReference type="GO" id="GO:0042597">
    <property type="term" value="C:periplasmic space"/>
    <property type="evidence" value="ECO:0007669"/>
    <property type="project" value="UniProtKB-SubCell"/>
</dbReference>
<protein>
    <submittedName>
        <fullName evidence="10">HlyD family secretion protein</fullName>
    </submittedName>
</protein>
<evidence type="ECO:0000259" key="9">
    <source>
        <dbReference type="Pfam" id="PF25954"/>
    </source>
</evidence>
<dbReference type="AlphaFoldDB" id="A0A1H3AU34"/>
<evidence type="ECO:0000256" key="2">
    <source>
        <dbReference type="ARBA" id="ARBA00010602"/>
    </source>
</evidence>
<accession>A0A1H3AU34</accession>
<dbReference type="InterPro" id="IPR058792">
    <property type="entry name" value="Beta-barrel_RND_2"/>
</dbReference>
<dbReference type="InterPro" id="IPR059052">
    <property type="entry name" value="HH_YbhG-like"/>
</dbReference>
<evidence type="ECO:0000256" key="5">
    <source>
        <dbReference type="ARBA" id="ARBA00023054"/>
    </source>
</evidence>
<evidence type="ECO:0000256" key="7">
    <source>
        <dbReference type="SAM" id="MobiDB-lite"/>
    </source>
</evidence>
<reference evidence="10 11" key="1">
    <citation type="submission" date="2016-10" db="EMBL/GenBank/DDBJ databases">
        <authorList>
            <person name="Varghese N."/>
            <person name="Submissions S."/>
        </authorList>
    </citation>
    <scope>NUCLEOTIDE SEQUENCE [LARGE SCALE GENOMIC DNA]</scope>
    <source>
        <strain evidence="10 11">WCC6</strain>
    </source>
</reference>
<dbReference type="SUPFAM" id="SSF111369">
    <property type="entry name" value="HlyD-like secretion proteins"/>
    <property type="match status" value="2"/>
</dbReference>
<comment type="subcellular location">
    <subcellularLocation>
        <location evidence="1">Periplasm</location>
    </subcellularLocation>
</comment>
<keyword evidence="3" id="KW-0732">Signal</keyword>